<dbReference type="RefSeq" id="XP_018756146.1">
    <property type="nucleotide sequence ID" value="XM_018905803.1"/>
</dbReference>
<dbReference type="KEGG" id="fvr:FVEG_16554"/>
<name>W7MQR2_GIBM7</name>
<dbReference type="AlphaFoldDB" id="W7MQR2"/>
<dbReference type="RefSeq" id="XP_018756145.1">
    <property type="nucleotide sequence ID" value="XM_018905802.1"/>
</dbReference>
<proteinExistence type="predicted"/>
<sequence length="207" mass="22388">MNVSRMTFFSTKLKTEVGTPRAFKILRLSVVAMVVRKLSRNLLMGEEVATLVVSKDSLGTVRSMPWTSPGLSVTTAPTSMQDAGIKHFPPPRGARGTGSVASSVWRKSLTNGYLLPWKLLWYSVLLIVPTSPTSTVMKSAWPTVSESSWTSAGLTALITRIALVTRRFSFCPGDCWEPAVNACGREGVLFPDAGEVVGKTDELPAVL</sequence>
<protein>
    <submittedName>
        <fullName evidence="1">Uncharacterized protein</fullName>
    </submittedName>
</protein>
<organism evidence="1 2">
    <name type="scientific">Gibberella moniliformis (strain M3125 / FGSC 7600)</name>
    <name type="common">Maize ear and stalk rot fungus</name>
    <name type="synonym">Fusarium verticillioides</name>
    <dbReference type="NCBI Taxonomy" id="334819"/>
    <lineage>
        <taxon>Eukaryota</taxon>
        <taxon>Fungi</taxon>
        <taxon>Dikarya</taxon>
        <taxon>Ascomycota</taxon>
        <taxon>Pezizomycotina</taxon>
        <taxon>Sordariomycetes</taxon>
        <taxon>Hypocreomycetidae</taxon>
        <taxon>Hypocreales</taxon>
        <taxon>Nectriaceae</taxon>
        <taxon>Fusarium</taxon>
        <taxon>Fusarium fujikuroi species complex</taxon>
    </lineage>
</organism>
<dbReference type="VEuPathDB" id="FungiDB:FVEG_16554"/>
<gene>
    <name evidence="1" type="ORF">FVEG_16554</name>
</gene>
<reference evidence="1" key="2">
    <citation type="submission" date="2013-11" db="EMBL/GenBank/DDBJ databases">
        <authorList>
            <consortium name="The Broad Institute Genome Sequencing Platform"/>
            <person name="Ma L.-J."/>
            <person name="Corby-Kistler H."/>
            <person name="Broz K."/>
            <person name="Gale L.R."/>
            <person name="Jonkers W."/>
            <person name="O'Donnell K."/>
            <person name="Ploetz R."/>
            <person name="Steinberg C."/>
            <person name="Schwartz D.C."/>
            <person name="VanEtten H."/>
            <person name="Zhou S."/>
            <person name="Young S.K."/>
            <person name="Zeng Q."/>
            <person name="Gargeya S."/>
            <person name="Fitzgerald M."/>
            <person name="Abouelleil A."/>
            <person name="Alvarado L."/>
            <person name="Chapman S.B."/>
            <person name="Gainer-Dewar J."/>
            <person name="Goldberg J."/>
            <person name="Griggs A."/>
            <person name="Gujja S."/>
            <person name="Hansen M."/>
            <person name="Howarth C."/>
            <person name="Imamovic A."/>
            <person name="Ireland A."/>
            <person name="Larimer J."/>
            <person name="McCowan C."/>
            <person name="Murphy C."/>
            <person name="Pearson M."/>
            <person name="Poon T.W."/>
            <person name="Priest M."/>
            <person name="Roberts A."/>
            <person name="Saif S."/>
            <person name="Shea T."/>
            <person name="Sykes S."/>
            <person name="Wortman J."/>
            <person name="Nusbaum C."/>
            <person name="Birren B."/>
        </authorList>
    </citation>
    <scope>NUCLEOTIDE SEQUENCE</scope>
    <source>
        <strain evidence="1">7600</strain>
    </source>
</reference>
<dbReference type="Proteomes" id="UP000009096">
    <property type="component" value="Chromosome 5"/>
</dbReference>
<evidence type="ECO:0000313" key="1">
    <source>
        <dbReference type="EMBL" id="EWG49955.1"/>
    </source>
</evidence>
<reference evidence="1 2" key="1">
    <citation type="journal article" date="2010" name="Nature">
        <title>Comparative genomics reveals mobile pathogenicity chromosomes in Fusarium.</title>
        <authorList>
            <person name="Ma L.J."/>
            <person name="van der Does H.C."/>
            <person name="Borkovich K.A."/>
            <person name="Coleman J.J."/>
            <person name="Daboussi M.J."/>
            <person name="Di Pietro A."/>
            <person name="Dufresne M."/>
            <person name="Freitag M."/>
            <person name="Grabherr M."/>
            <person name="Henrissat B."/>
            <person name="Houterman P.M."/>
            <person name="Kang S."/>
            <person name="Shim W.B."/>
            <person name="Woloshuk C."/>
            <person name="Xie X."/>
            <person name="Xu J.R."/>
            <person name="Antoniw J."/>
            <person name="Baker S.E."/>
            <person name="Bluhm B.H."/>
            <person name="Breakspear A."/>
            <person name="Brown D.W."/>
            <person name="Butchko R.A."/>
            <person name="Chapman S."/>
            <person name="Coulson R."/>
            <person name="Coutinho P.M."/>
            <person name="Danchin E.G."/>
            <person name="Diener A."/>
            <person name="Gale L.R."/>
            <person name="Gardiner D.M."/>
            <person name="Goff S."/>
            <person name="Hammond-Kosack K.E."/>
            <person name="Hilburn K."/>
            <person name="Hua-Van A."/>
            <person name="Jonkers W."/>
            <person name="Kazan K."/>
            <person name="Kodira C.D."/>
            <person name="Koehrsen M."/>
            <person name="Kumar L."/>
            <person name="Lee Y.H."/>
            <person name="Li L."/>
            <person name="Manners J.M."/>
            <person name="Miranda-Saavedra D."/>
            <person name="Mukherjee M."/>
            <person name="Park G."/>
            <person name="Park J."/>
            <person name="Park S.Y."/>
            <person name="Proctor R.H."/>
            <person name="Regev A."/>
            <person name="Ruiz-Roldan M.C."/>
            <person name="Sain D."/>
            <person name="Sakthikumar S."/>
            <person name="Sykes S."/>
            <person name="Schwartz D.C."/>
            <person name="Turgeon B.G."/>
            <person name="Wapinski I."/>
            <person name="Yoder O."/>
            <person name="Young S."/>
            <person name="Zeng Q."/>
            <person name="Zhou S."/>
            <person name="Galagan J."/>
            <person name="Cuomo C.A."/>
            <person name="Kistler H.C."/>
            <person name="Rep M."/>
        </authorList>
    </citation>
    <scope>NUCLEOTIDE SEQUENCE [LARGE SCALE GENOMIC DNA]</scope>
    <source>
        <strain evidence="1">7600</strain>
        <strain evidence="2">M3125 / FGSC 7600</strain>
    </source>
</reference>
<dbReference type="GeneID" id="30073430"/>
<dbReference type="EMBL" id="DS022253">
    <property type="protein sequence ID" value="EWG49955.1"/>
    <property type="molecule type" value="Genomic_DNA"/>
</dbReference>
<keyword evidence="2" id="KW-1185">Reference proteome</keyword>
<accession>W7MQR2</accession>
<evidence type="ECO:0000313" key="2">
    <source>
        <dbReference type="Proteomes" id="UP000009096"/>
    </source>
</evidence>
<dbReference type="EMBL" id="DS022253">
    <property type="protein sequence ID" value="EWG49954.1"/>
    <property type="molecule type" value="Genomic_DNA"/>
</dbReference>